<dbReference type="InterPro" id="IPR053194">
    <property type="entry name" value="tRNA_methyltr_O"/>
</dbReference>
<dbReference type="InterPro" id="IPR036414">
    <property type="entry name" value="YaeB_N_sf"/>
</dbReference>
<dbReference type="Gene3D" id="2.40.30.70">
    <property type="entry name" value="YaeB-like"/>
    <property type="match status" value="1"/>
</dbReference>
<dbReference type="GO" id="GO:0008168">
    <property type="term" value="F:methyltransferase activity"/>
    <property type="evidence" value="ECO:0007669"/>
    <property type="project" value="UniProtKB-KW"/>
</dbReference>
<feature type="domain" description="TsaA-like" evidence="4">
    <location>
        <begin position="24"/>
        <end position="175"/>
    </location>
</feature>
<evidence type="ECO:0000256" key="2">
    <source>
        <dbReference type="ARBA" id="ARBA00033753"/>
    </source>
</evidence>
<dbReference type="EMBL" id="AP021879">
    <property type="protein sequence ID" value="BBO89062.1"/>
    <property type="molecule type" value="Genomic_DNA"/>
</dbReference>
<dbReference type="PANTHER" id="PTHR39418:SF1">
    <property type="entry name" value="DEHYDROGENASE"/>
    <property type="match status" value="1"/>
</dbReference>
<keyword evidence="5" id="KW-0808">Transferase</keyword>
<dbReference type="SUPFAM" id="SSF143555">
    <property type="entry name" value="FwdE-like"/>
    <property type="match status" value="1"/>
</dbReference>
<dbReference type="Pfam" id="PF02663">
    <property type="entry name" value="FmdE"/>
    <property type="match status" value="1"/>
</dbReference>
<dbReference type="CDD" id="cd09281">
    <property type="entry name" value="UPF0066"/>
    <property type="match status" value="1"/>
</dbReference>
<dbReference type="InterPro" id="IPR003814">
    <property type="entry name" value="FmdEsu_dom"/>
</dbReference>
<organism evidence="5 6">
    <name type="scientific">Desulfosarcina ovata subsp. ovata</name>
    <dbReference type="NCBI Taxonomy" id="2752305"/>
    <lineage>
        <taxon>Bacteria</taxon>
        <taxon>Pseudomonadati</taxon>
        <taxon>Thermodesulfobacteriota</taxon>
        <taxon>Desulfobacteria</taxon>
        <taxon>Desulfobacterales</taxon>
        <taxon>Desulfosarcinaceae</taxon>
        <taxon>Desulfosarcina</taxon>
    </lineage>
</organism>
<evidence type="ECO:0000256" key="1">
    <source>
        <dbReference type="ARBA" id="ARBA00022691"/>
    </source>
</evidence>
<evidence type="ECO:0000259" key="4">
    <source>
        <dbReference type="PROSITE" id="PS51668"/>
    </source>
</evidence>
<keyword evidence="6" id="KW-1185">Reference proteome</keyword>
<name>A0A5K8A8U0_9BACT</name>
<dbReference type="NCBIfam" id="TIGR00104">
    <property type="entry name" value="tRNA_TsaA"/>
    <property type="match status" value="1"/>
</dbReference>
<protein>
    <submittedName>
        <fullName evidence="5">tRNA (N6-threonylcarbamoyladenosine(37)-N6)-methyltransferase TrmO</fullName>
    </submittedName>
</protein>
<evidence type="ECO:0000313" key="6">
    <source>
        <dbReference type="Proteomes" id="UP000422108"/>
    </source>
</evidence>
<dbReference type="Gene3D" id="3.30.1330.130">
    <property type="match status" value="1"/>
</dbReference>
<comment type="similarity">
    <text evidence="2">Belongs to the tRNA methyltransferase O family.</text>
</comment>
<keyword evidence="5" id="KW-0489">Methyltransferase</keyword>
<dbReference type="InterPro" id="IPR023370">
    <property type="entry name" value="TrmO-like_N"/>
</dbReference>
<dbReference type="PROSITE" id="PS51668">
    <property type="entry name" value="TSAA_2"/>
    <property type="match status" value="1"/>
</dbReference>
<reference evidence="5 6" key="1">
    <citation type="submission" date="2019-11" db="EMBL/GenBank/DDBJ databases">
        <title>Comparative genomics of hydrocarbon-degrading Desulfosarcina strains.</title>
        <authorList>
            <person name="Watanabe M."/>
            <person name="Kojima H."/>
            <person name="Fukui M."/>
        </authorList>
    </citation>
    <scope>NUCLEOTIDE SEQUENCE [LARGE SCALE GENOMIC DNA]</scope>
    <source>
        <strain evidence="6">oXyS1</strain>
    </source>
</reference>
<gene>
    <name evidence="5" type="ORF">DSCOOX_22420</name>
</gene>
<accession>A0A5K8A8U0</accession>
<sequence length="425" mass="47323">MSTFKETTGKNTGSPDETMFSPEIRPVGIIRNEIEKPFLVAGDEGLDMHKSLEKVREEVRKLDQRISTIIVAADWGDALKGIEAYSHLLVLYWAHKVNEQGRALKRVHPMGRKEIPEVGLFCTCSPARPNPVLACVVRLRERKGNILKVSGLDAIDGSPVIDIKPYVNSWYPREAVSMPEWMRRLMEEVNQHDRLEQNPRASFIEAMEERDLRRCLVKTAEIHGHYCPGSALGIMASMYGFSLLGDAVTCSDGLENLMAIVEINACFADGVQAVSGCTLGNNALIYRDLGKHAVTLAIRGDDMGVRVCARPDFREVIGRLVPAFYPLMEKVIKNRVHTKEDEKRFKDTAREAAFTLIKQDFENVFSAERVRVDLPGYAPIVDSIICRKCGEQLMATKAAPNGTCLTCAEKPYFQVEGGGIVPKNG</sequence>
<dbReference type="RefSeq" id="WP_197743309.1">
    <property type="nucleotide sequence ID" value="NZ_AP021879.1"/>
</dbReference>
<dbReference type="InterPro" id="IPR036413">
    <property type="entry name" value="YaeB-like_sf"/>
</dbReference>
<feature type="compositionally biased region" description="Polar residues" evidence="3">
    <location>
        <begin position="1"/>
        <end position="15"/>
    </location>
</feature>
<evidence type="ECO:0000313" key="5">
    <source>
        <dbReference type="EMBL" id="BBO89062.1"/>
    </source>
</evidence>
<dbReference type="AlphaFoldDB" id="A0A5K8A8U0"/>
<feature type="region of interest" description="Disordered" evidence="3">
    <location>
        <begin position="1"/>
        <end position="22"/>
    </location>
</feature>
<dbReference type="Proteomes" id="UP000422108">
    <property type="component" value="Chromosome"/>
</dbReference>
<evidence type="ECO:0000256" key="3">
    <source>
        <dbReference type="SAM" id="MobiDB-lite"/>
    </source>
</evidence>
<dbReference type="Pfam" id="PF01980">
    <property type="entry name" value="TrmO_N"/>
    <property type="match status" value="1"/>
</dbReference>
<dbReference type="GO" id="GO:0032259">
    <property type="term" value="P:methylation"/>
    <property type="evidence" value="ECO:0007669"/>
    <property type="project" value="UniProtKB-KW"/>
</dbReference>
<keyword evidence="1" id="KW-0949">S-adenosyl-L-methionine</keyword>
<proteinExistence type="inferred from homology"/>
<dbReference type="PANTHER" id="PTHR39418">
    <property type="entry name" value="DEHYDROGENASE-RELATED"/>
    <property type="match status" value="1"/>
</dbReference>
<dbReference type="SUPFAM" id="SSF118196">
    <property type="entry name" value="YaeB-like"/>
    <property type="match status" value="1"/>
</dbReference>